<dbReference type="InterPro" id="IPR036388">
    <property type="entry name" value="WH-like_DNA-bd_sf"/>
</dbReference>
<dbReference type="InterPro" id="IPR005561">
    <property type="entry name" value="ANTAR"/>
</dbReference>
<accession>A0A116P6P4</accession>
<evidence type="ECO:0000313" key="6">
    <source>
        <dbReference type="EMBL" id="CYW41184.1"/>
    </source>
</evidence>
<dbReference type="PROSITE" id="PS50110">
    <property type="entry name" value="RESPONSE_REGULATORY"/>
    <property type="match status" value="1"/>
</dbReference>
<evidence type="ECO:0000259" key="5">
    <source>
        <dbReference type="PROSITE" id="PS50921"/>
    </source>
</evidence>
<evidence type="ECO:0000259" key="4">
    <source>
        <dbReference type="PROSITE" id="PS50110"/>
    </source>
</evidence>
<gene>
    <name evidence="6" type="primary">pdtaR</name>
    <name evidence="6" type="ORF">ERS132539_01535</name>
</gene>
<dbReference type="InterPro" id="IPR008327">
    <property type="entry name" value="Sig_transdc_resp-reg_antiterm"/>
</dbReference>
<dbReference type="PANTHER" id="PTHR44591:SF3">
    <property type="entry name" value="RESPONSE REGULATORY DOMAIN-CONTAINING PROTEIN"/>
    <property type="match status" value="1"/>
</dbReference>
<reference evidence="6 7" key="1">
    <citation type="submission" date="2016-02" db="EMBL/GenBank/DDBJ databases">
        <authorList>
            <consortium name="Pathogen Informatics"/>
        </authorList>
    </citation>
    <scope>NUCLEOTIDE SEQUENCE [LARGE SCALE GENOMIC DNA]</scope>
    <source>
        <strain evidence="6 7">SS1013</strain>
    </source>
</reference>
<organism evidence="6 7">
    <name type="scientific">Streptococcus suis</name>
    <dbReference type="NCBI Taxonomy" id="1307"/>
    <lineage>
        <taxon>Bacteria</taxon>
        <taxon>Bacillati</taxon>
        <taxon>Bacillota</taxon>
        <taxon>Bacilli</taxon>
        <taxon>Lactobacillales</taxon>
        <taxon>Streptococcaceae</taxon>
        <taxon>Streptococcus</taxon>
    </lineage>
</organism>
<dbReference type="SUPFAM" id="SSF52172">
    <property type="entry name" value="CheY-like"/>
    <property type="match status" value="1"/>
</dbReference>
<evidence type="ECO:0000256" key="3">
    <source>
        <dbReference type="PROSITE-ProRule" id="PRU00169"/>
    </source>
</evidence>
<dbReference type="Pfam" id="PF00072">
    <property type="entry name" value="Response_reg"/>
    <property type="match status" value="1"/>
</dbReference>
<evidence type="ECO:0000313" key="7">
    <source>
        <dbReference type="Proteomes" id="UP000069526"/>
    </source>
</evidence>
<dbReference type="SMART" id="SM01012">
    <property type="entry name" value="ANTAR"/>
    <property type="match status" value="1"/>
</dbReference>
<dbReference type="InterPro" id="IPR001789">
    <property type="entry name" value="Sig_transdc_resp-reg_receiver"/>
</dbReference>
<sequence>MKGRILIADNDPMVRRDVRQILEKADFEVVAEASDGFEAIELSQKYRSDLVVMSIQLPLLDGLTACKKIMDDNLAYSVLLLTTQSDEQYVEKAKKYGVSGYLVKPLDAKSLIPMVEVCIARGRQFQHLTNEMAKLTKKINDRIIIEKAKGLLMSRDHLSESAAFKHIRTISMQKRVPMVEIAKLLVMHDEF</sequence>
<proteinExistence type="predicted"/>
<dbReference type="SMART" id="SM00448">
    <property type="entry name" value="REC"/>
    <property type="match status" value="1"/>
</dbReference>
<evidence type="ECO:0000256" key="2">
    <source>
        <dbReference type="ARBA" id="ARBA00023012"/>
    </source>
</evidence>
<evidence type="ECO:0000256" key="1">
    <source>
        <dbReference type="ARBA" id="ARBA00022553"/>
    </source>
</evidence>
<keyword evidence="1" id="KW-0597">Phosphoprotein</keyword>
<dbReference type="Gene3D" id="3.40.50.2300">
    <property type="match status" value="1"/>
</dbReference>
<dbReference type="InterPro" id="IPR011006">
    <property type="entry name" value="CheY-like_superfamily"/>
</dbReference>
<dbReference type="Pfam" id="PF03861">
    <property type="entry name" value="ANTAR"/>
    <property type="match status" value="1"/>
</dbReference>
<dbReference type="Proteomes" id="UP000069526">
    <property type="component" value="Unassembled WGS sequence"/>
</dbReference>
<dbReference type="InterPro" id="IPR050595">
    <property type="entry name" value="Bact_response_regulator"/>
</dbReference>
<dbReference type="Gene3D" id="1.10.10.10">
    <property type="entry name" value="Winged helix-like DNA-binding domain superfamily/Winged helix DNA-binding domain"/>
    <property type="match status" value="1"/>
</dbReference>
<keyword evidence="2" id="KW-0902">Two-component regulatory system</keyword>
<dbReference type="PIRSF" id="PIRSF036382">
    <property type="entry name" value="RR_antiterm"/>
    <property type="match status" value="1"/>
</dbReference>
<feature type="domain" description="ANTAR" evidence="5">
    <location>
        <begin position="125"/>
        <end position="186"/>
    </location>
</feature>
<dbReference type="PANTHER" id="PTHR44591">
    <property type="entry name" value="STRESS RESPONSE REGULATOR PROTEIN 1"/>
    <property type="match status" value="1"/>
</dbReference>
<dbReference type="GO" id="GO:0000160">
    <property type="term" value="P:phosphorelay signal transduction system"/>
    <property type="evidence" value="ECO:0007669"/>
    <property type="project" value="UniProtKB-KW"/>
</dbReference>
<feature type="domain" description="Response regulatory" evidence="4">
    <location>
        <begin position="4"/>
        <end position="119"/>
    </location>
</feature>
<name>A0A116P6P4_STRSU</name>
<protein>
    <submittedName>
        <fullName evidence="6">Two-component response regulator</fullName>
    </submittedName>
</protein>
<comment type="caution">
    <text evidence="3">Lacks conserved residue(s) required for the propagation of feature annotation.</text>
</comment>
<dbReference type="AlphaFoldDB" id="A0A116P6P4"/>
<dbReference type="RefSeq" id="WP_044766833.1">
    <property type="nucleotide sequence ID" value="NZ_CEIH01000039.1"/>
</dbReference>
<dbReference type="GO" id="GO:0003723">
    <property type="term" value="F:RNA binding"/>
    <property type="evidence" value="ECO:0007669"/>
    <property type="project" value="InterPro"/>
</dbReference>
<dbReference type="EMBL" id="FIJK01000039">
    <property type="protein sequence ID" value="CYW41184.1"/>
    <property type="molecule type" value="Genomic_DNA"/>
</dbReference>
<dbReference type="PROSITE" id="PS50921">
    <property type="entry name" value="ANTAR"/>
    <property type="match status" value="1"/>
</dbReference>